<accession>A0ABT6YBZ0</accession>
<dbReference type="RefSeq" id="WP_283345601.1">
    <property type="nucleotide sequence ID" value="NZ_JASHIF010000017.1"/>
</dbReference>
<dbReference type="PANTHER" id="PTHR43736:SF1">
    <property type="entry name" value="DIHYDRONEOPTERIN TRIPHOSPHATE DIPHOSPHATASE"/>
    <property type="match status" value="1"/>
</dbReference>
<dbReference type="CDD" id="cd03674">
    <property type="entry name" value="NUDIX_Hydrolase"/>
    <property type="match status" value="1"/>
</dbReference>
<feature type="domain" description="Nudix hydrolase" evidence="1">
    <location>
        <begin position="44"/>
        <end position="178"/>
    </location>
</feature>
<dbReference type="Proteomes" id="UP001236507">
    <property type="component" value="Unassembled WGS sequence"/>
</dbReference>
<dbReference type="InterPro" id="IPR000086">
    <property type="entry name" value="NUDIX_hydrolase_dom"/>
</dbReference>
<protein>
    <submittedName>
        <fullName evidence="2">NUDIX hydrolase</fullName>
    </submittedName>
</protein>
<evidence type="ECO:0000313" key="2">
    <source>
        <dbReference type="EMBL" id="MDI9861096.1"/>
    </source>
</evidence>
<dbReference type="InterPro" id="IPR015797">
    <property type="entry name" value="NUDIX_hydrolase-like_dom_sf"/>
</dbReference>
<organism evidence="2 3">
    <name type="scientific">Flectobacillus roseus</name>
    <dbReference type="NCBI Taxonomy" id="502259"/>
    <lineage>
        <taxon>Bacteria</taxon>
        <taxon>Pseudomonadati</taxon>
        <taxon>Bacteroidota</taxon>
        <taxon>Cytophagia</taxon>
        <taxon>Cytophagales</taxon>
        <taxon>Flectobacillaceae</taxon>
        <taxon>Flectobacillus</taxon>
    </lineage>
</organism>
<evidence type="ECO:0000259" key="1">
    <source>
        <dbReference type="PROSITE" id="PS51462"/>
    </source>
</evidence>
<dbReference type="SUPFAM" id="SSF55811">
    <property type="entry name" value="Nudix"/>
    <property type="match status" value="1"/>
</dbReference>
<name>A0ABT6YBZ0_9BACT</name>
<dbReference type="EMBL" id="JASHIF010000017">
    <property type="protein sequence ID" value="MDI9861096.1"/>
    <property type="molecule type" value="Genomic_DNA"/>
</dbReference>
<dbReference type="PANTHER" id="PTHR43736">
    <property type="entry name" value="ADP-RIBOSE PYROPHOSPHATASE"/>
    <property type="match status" value="1"/>
</dbReference>
<proteinExistence type="predicted"/>
<dbReference type="GO" id="GO:0016787">
    <property type="term" value="F:hydrolase activity"/>
    <property type="evidence" value="ECO:0007669"/>
    <property type="project" value="UniProtKB-KW"/>
</dbReference>
<sequence>MHRKQLLQLLEQYTPADATEQLHYEAICEFVNQQPDCFERTLLIGHVTGSAWIVDAERKHTLLTHHHKLNQWFQTGGHCDGDPDVLAVALREAEEETGLTSVKAISPQIFDIDVHIIPARKTEPEHYHYDVRFLIEADKNEPLIVSLESKDLAWVAIAEVANLNNSESIMRMARKSLEI</sequence>
<keyword evidence="2" id="KW-0378">Hydrolase</keyword>
<reference evidence="2 3" key="1">
    <citation type="submission" date="2023-05" db="EMBL/GenBank/DDBJ databases">
        <title>Novel species of genus Flectobacillus isolated from stream in China.</title>
        <authorList>
            <person name="Lu H."/>
        </authorList>
    </citation>
    <scope>NUCLEOTIDE SEQUENCE [LARGE SCALE GENOMIC DNA]</scope>
    <source>
        <strain evidence="2 3">KCTC 42575</strain>
    </source>
</reference>
<dbReference type="PROSITE" id="PS51462">
    <property type="entry name" value="NUDIX"/>
    <property type="match status" value="1"/>
</dbReference>
<dbReference type="Pfam" id="PF00293">
    <property type="entry name" value="NUDIX"/>
    <property type="match status" value="1"/>
</dbReference>
<dbReference type="Gene3D" id="3.90.79.10">
    <property type="entry name" value="Nucleoside Triphosphate Pyrophosphohydrolase"/>
    <property type="match status" value="1"/>
</dbReference>
<evidence type="ECO:0000313" key="3">
    <source>
        <dbReference type="Proteomes" id="UP001236507"/>
    </source>
</evidence>
<comment type="caution">
    <text evidence="2">The sequence shown here is derived from an EMBL/GenBank/DDBJ whole genome shotgun (WGS) entry which is preliminary data.</text>
</comment>
<gene>
    <name evidence="2" type="ORF">QM524_17905</name>
</gene>
<keyword evidence="3" id="KW-1185">Reference proteome</keyword>